<dbReference type="InterPro" id="IPR011042">
    <property type="entry name" value="6-blade_b-propeller_TolB-like"/>
</dbReference>
<dbReference type="PROSITE" id="PS51318">
    <property type="entry name" value="TAT"/>
    <property type="match status" value="1"/>
</dbReference>
<dbReference type="InterPro" id="IPR006311">
    <property type="entry name" value="TAT_signal"/>
</dbReference>
<evidence type="ECO:0000256" key="1">
    <source>
        <dbReference type="SAM" id="SignalP"/>
    </source>
</evidence>
<accession>A0ABZ0PI89</accession>
<keyword evidence="1" id="KW-0732">Signal</keyword>
<evidence type="ECO:0000259" key="2">
    <source>
        <dbReference type="Pfam" id="PF07995"/>
    </source>
</evidence>
<feature type="signal peptide" evidence="1">
    <location>
        <begin position="1"/>
        <end position="25"/>
    </location>
</feature>
<dbReference type="Proteomes" id="UP001305521">
    <property type="component" value="Chromosome"/>
</dbReference>
<dbReference type="EC" id="1.1.5.-" evidence="3"/>
<proteinExistence type="predicted"/>
<dbReference type="InterPro" id="IPR011041">
    <property type="entry name" value="Quinoprot_gluc/sorb_DH_b-prop"/>
</dbReference>
<organism evidence="3 4">
    <name type="scientific">Sediminicoccus rosea</name>
    <dbReference type="NCBI Taxonomy" id="1225128"/>
    <lineage>
        <taxon>Bacteria</taxon>
        <taxon>Pseudomonadati</taxon>
        <taxon>Pseudomonadota</taxon>
        <taxon>Alphaproteobacteria</taxon>
        <taxon>Acetobacterales</taxon>
        <taxon>Roseomonadaceae</taxon>
        <taxon>Sediminicoccus</taxon>
    </lineage>
</organism>
<protein>
    <submittedName>
        <fullName evidence="3">PQQ-dependent sugar dehydrogenase</fullName>
        <ecNumber evidence="3">1.1.5.-</ecNumber>
    </submittedName>
</protein>
<dbReference type="EMBL" id="CP137852">
    <property type="protein sequence ID" value="WPB85443.1"/>
    <property type="molecule type" value="Genomic_DNA"/>
</dbReference>
<dbReference type="GO" id="GO:0016491">
    <property type="term" value="F:oxidoreductase activity"/>
    <property type="evidence" value="ECO:0007669"/>
    <property type="project" value="UniProtKB-KW"/>
</dbReference>
<dbReference type="PANTHER" id="PTHR19328:SF75">
    <property type="entry name" value="ALDOSE SUGAR DEHYDROGENASE YLII"/>
    <property type="match status" value="1"/>
</dbReference>
<gene>
    <name evidence="3" type="ORF">R9Z33_00890</name>
</gene>
<name>A0ABZ0PI89_9PROT</name>
<feature type="chain" id="PRO_5045820119" evidence="1">
    <location>
        <begin position="26"/>
        <end position="385"/>
    </location>
</feature>
<dbReference type="InterPro" id="IPR012938">
    <property type="entry name" value="Glc/Sorbosone_DH"/>
</dbReference>
<evidence type="ECO:0000313" key="3">
    <source>
        <dbReference type="EMBL" id="WPB85443.1"/>
    </source>
</evidence>
<feature type="domain" description="Glucose/Sorbosone dehydrogenase" evidence="2">
    <location>
        <begin position="52"/>
        <end position="381"/>
    </location>
</feature>
<evidence type="ECO:0000313" key="4">
    <source>
        <dbReference type="Proteomes" id="UP001305521"/>
    </source>
</evidence>
<dbReference type="Gene3D" id="2.120.10.30">
    <property type="entry name" value="TolB, C-terminal domain"/>
    <property type="match status" value="1"/>
</dbReference>
<dbReference type="RefSeq" id="WP_318649412.1">
    <property type="nucleotide sequence ID" value="NZ_CP137852.1"/>
</dbReference>
<keyword evidence="4" id="KW-1185">Reference proteome</keyword>
<dbReference type="SUPFAM" id="SSF50952">
    <property type="entry name" value="Soluble quinoprotein glucose dehydrogenase"/>
    <property type="match status" value="1"/>
</dbReference>
<dbReference type="Pfam" id="PF07995">
    <property type="entry name" value="GSDH"/>
    <property type="match status" value="1"/>
</dbReference>
<reference evidence="3 4" key="1">
    <citation type="submission" date="2023-11" db="EMBL/GenBank/DDBJ databases">
        <title>Arctic aerobic anoxygenic photoheterotroph Sediminicoccus rosea KRV36 adapts its photosynthesis to long days of polar summer.</title>
        <authorList>
            <person name="Tomasch J."/>
            <person name="Kopejtka K."/>
            <person name="Bily T."/>
            <person name="Gardiner A.T."/>
            <person name="Gardian Z."/>
            <person name="Shivaramu S."/>
            <person name="Koblizek M."/>
            <person name="Engelhardt F."/>
            <person name="Kaftan D."/>
        </authorList>
    </citation>
    <scope>NUCLEOTIDE SEQUENCE [LARGE SCALE GENOMIC DNA]</scope>
    <source>
        <strain evidence="3 4">R-30</strain>
    </source>
</reference>
<keyword evidence="3" id="KW-0560">Oxidoreductase</keyword>
<dbReference type="PANTHER" id="PTHR19328">
    <property type="entry name" value="HEDGEHOG-INTERACTING PROTEIN"/>
    <property type="match status" value="1"/>
</dbReference>
<sequence>MSSSRRPLLAALLAAPAIAPGLARAQAPTSNPAEPERSERGPFRWRVLASGLENPWGGGFLPDGRLLLSERPGRARLMAPDGTLSAPLAGLPEVVAEGQGGLLDMQPAPDFATTAEVFFASATLVEGGVLTRLSRARLTPRGFEAVRPVLDATPAQPSGRLHYGGRLAFSPDGAHLFLTTGDRNNSRERAQKLNDLAGKVIRLTRQGEIPHDNPFAGRPGLRGEIFSYGHRNPQGIAFNPATGSLFLAEFGPRGGDELNLIRPGLNFGWPDVSYGREYSGRQIAGGRTSAPGITEPVRHWAPSVSPSGINFAPAHAQPLWRGALYIACLNTPGLLRLQMEGDAVVAEERLLWGRARMRQVLFAPDGGLLLLTDESRGRVLRLDAA</sequence>